<feature type="region of interest" description="Disordered" evidence="1">
    <location>
        <begin position="1"/>
        <end position="154"/>
    </location>
</feature>
<feature type="region of interest" description="Disordered" evidence="1">
    <location>
        <begin position="1233"/>
        <end position="1258"/>
    </location>
</feature>
<dbReference type="OrthoDB" id="2148418at2759"/>
<feature type="compositionally biased region" description="Acidic residues" evidence="1">
    <location>
        <begin position="1091"/>
        <end position="1100"/>
    </location>
</feature>
<dbReference type="Proteomes" id="UP000703269">
    <property type="component" value="Unassembled WGS sequence"/>
</dbReference>
<feature type="compositionally biased region" description="Basic and acidic residues" evidence="1">
    <location>
        <begin position="1129"/>
        <end position="1143"/>
    </location>
</feature>
<feature type="compositionally biased region" description="Polar residues" evidence="1">
    <location>
        <begin position="250"/>
        <end position="272"/>
    </location>
</feature>
<feature type="compositionally biased region" description="Basic and acidic residues" evidence="1">
    <location>
        <begin position="1064"/>
        <end position="1079"/>
    </location>
</feature>
<feature type="compositionally biased region" description="Basic residues" evidence="1">
    <location>
        <begin position="313"/>
        <end position="323"/>
    </location>
</feature>
<organism evidence="2 3">
    <name type="scientific">Phanerochaete sordida</name>
    <dbReference type="NCBI Taxonomy" id="48140"/>
    <lineage>
        <taxon>Eukaryota</taxon>
        <taxon>Fungi</taxon>
        <taxon>Dikarya</taxon>
        <taxon>Basidiomycota</taxon>
        <taxon>Agaricomycotina</taxon>
        <taxon>Agaricomycetes</taxon>
        <taxon>Polyporales</taxon>
        <taxon>Phanerochaetaceae</taxon>
        <taxon>Phanerochaete</taxon>
    </lineage>
</organism>
<feature type="compositionally biased region" description="Polar residues" evidence="1">
    <location>
        <begin position="632"/>
        <end position="645"/>
    </location>
</feature>
<evidence type="ECO:0000256" key="1">
    <source>
        <dbReference type="SAM" id="MobiDB-lite"/>
    </source>
</evidence>
<proteinExistence type="predicted"/>
<reference evidence="2 3" key="1">
    <citation type="submission" date="2021-08" db="EMBL/GenBank/DDBJ databases">
        <title>Draft Genome Sequence of Phanerochaete sordida strain YK-624.</title>
        <authorList>
            <person name="Mori T."/>
            <person name="Dohra H."/>
            <person name="Suzuki T."/>
            <person name="Kawagishi H."/>
            <person name="Hirai H."/>
        </authorList>
    </citation>
    <scope>NUCLEOTIDE SEQUENCE [LARGE SCALE GENOMIC DNA]</scope>
    <source>
        <strain evidence="2 3">YK-624</strain>
    </source>
</reference>
<feature type="compositionally biased region" description="Polar residues" evidence="1">
    <location>
        <begin position="670"/>
        <end position="679"/>
    </location>
</feature>
<feature type="compositionally biased region" description="Basic residues" evidence="1">
    <location>
        <begin position="1249"/>
        <end position="1258"/>
    </location>
</feature>
<feature type="region of interest" description="Disordered" evidence="1">
    <location>
        <begin position="572"/>
        <end position="990"/>
    </location>
</feature>
<evidence type="ECO:0000313" key="2">
    <source>
        <dbReference type="EMBL" id="GJE95124.1"/>
    </source>
</evidence>
<feature type="compositionally biased region" description="Low complexity" evidence="1">
    <location>
        <begin position="293"/>
        <end position="304"/>
    </location>
</feature>
<dbReference type="EMBL" id="BPQB01000046">
    <property type="protein sequence ID" value="GJE95124.1"/>
    <property type="molecule type" value="Genomic_DNA"/>
</dbReference>
<accession>A0A9P3LHZ2</accession>
<feature type="region of interest" description="Disordered" evidence="1">
    <location>
        <begin position="1046"/>
        <end position="1193"/>
    </location>
</feature>
<name>A0A9P3LHZ2_9APHY</name>
<evidence type="ECO:0000313" key="3">
    <source>
        <dbReference type="Proteomes" id="UP000703269"/>
    </source>
</evidence>
<feature type="compositionally biased region" description="Polar residues" evidence="1">
    <location>
        <begin position="85"/>
        <end position="101"/>
    </location>
</feature>
<keyword evidence="3" id="KW-1185">Reference proteome</keyword>
<feature type="compositionally biased region" description="Low complexity" evidence="1">
    <location>
        <begin position="16"/>
        <end position="33"/>
    </location>
</feature>
<feature type="compositionally biased region" description="Polar residues" evidence="1">
    <location>
        <begin position="459"/>
        <end position="479"/>
    </location>
</feature>
<feature type="region of interest" description="Disordered" evidence="1">
    <location>
        <begin position="445"/>
        <end position="498"/>
    </location>
</feature>
<gene>
    <name evidence="2" type="ORF">PsYK624_113050</name>
</gene>
<comment type="caution">
    <text evidence="2">The sequence shown here is derived from an EMBL/GenBank/DDBJ whole genome shotgun (WGS) entry which is preliminary data.</text>
</comment>
<feature type="region of interest" description="Disordered" evidence="1">
    <location>
        <begin position="390"/>
        <end position="429"/>
    </location>
</feature>
<feature type="compositionally biased region" description="Pro residues" evidence="1">
    <location>
        <begin position="882"/>
        <end position="904"/>
    </location>
</feature>
<sequence>MASDVAVDAYDNEHQSSSPTPSSDSDSANTSTSRVYFGPVQSAEKRRFRQRDSGHQTPLRRSARRSGGLSLLAFRNSAGGEDENNAASSNEIVASDQSRPDTPTPADDAFEEPSSALATRVLSACGNPSPPPSPLLSPQKISKREQATLSDEDNAVPLLSLEEGADTSPIAPETANLIPESARAHTDTQTDHTVEAQADEVDLINFDSFIAPPVPAVNLLPATPPRSLPSAPYSVDDLLAPTPIRPPPGETSSPEQRVQGSPLSQEHSSSGEKTGAIGTLSSRQTPPAPPAPVVSVLAELVEAEPSLEPKLKTPLRRSTRPRRSVSPYSSATPSRASPSPNVEAGSARRKQHETKEQDVISGLFAGWGAATTALDVPLLDIPRELESISPNTDIQHKSDDNGFSTALVADTGKGKHKESPGHHHLRSLSPASTRLLMQLLPSSNSDLDATTAEAPLKNSPPNQNASNSTLPSDNDTSTLPPFCLDDQAPEPPSTPKKDVLAFTQVTRTPARRIPISQAIAQGTVSPAKAPVFAPPHSSGSNAVHGIFNARLGGDVPRTPAKRVPIAEAVPFLPSPSKPAVRPASPTKSSHVRSMSEDRIQPVVPKFQRSTSAEPVQRGLSMSRPGELPKRSASAQSTSQDGSQKGSELPSLITPLNIPPSIQETDEAGPHQQSRPTSKIPSGLRQPSLRAESKIPRPGAKPYARPPTTNSSLPTARVVPSLPKKTLPATSASNATGAAVPPAVRPMRIRKVVSNKPPVEVSSGSDDMPQPVAGPGPRTASSRLVRHPVKHTSAAPDSTPPLLKRKREHDEPGTSRASPSGVKPVVLIRKVPPAPPRFNKPAATAIVGRQASGKPSPPKSPGPLVVNGGLKLRKAVGKKKPESPAPSPPLPKPDSPMDVVPPSPPAQAQTIDHAVSPANHAANEAQVDIVVDLAADTAAQQGPQSTNTQEPRTVADAAAAQPSTDVPSESEADAASYGLRRGTRARKAPTTDVFGVVAPTRTAGGRRRPLLLADNSVFSGMTALALKSLTSTNTQRNQRQVAEIQMEVVMKDGRRPDSPTTKVRTNLDRQREERIQQRKERAARRARRSDGGDDGVPDDSADISLAESDFVVDLPQGHPRAPGDEEEYTTPERPERPAKRTRLDDDADEAEAEAKNERRVKWNRGLATTVFLDDALPQPKRAPNDAPVKKGCLAPSAKARQLDTMGNVLNAETPLPEVQPENVVVKKFVYEDDEVPAPEPAPTPAPAKSTRSKSKKSRT</sequence>
<feature type="compositionally biased region" description="Polar residues" evidence="1">
    <location>
        <begin position="937"/>
        <end position="950"/>
    </location>
</feature>
<protein>
    <submittedName>
        <fullName evidence="2">Uncharacterized protein</fullName>
    </submittedName>
</protein>
<feature type="region of interest" description="Disordered" evidence="1">
    <location>
        <begin position="214"/>
        <end position="357"/>
    </location>
</feature>
<feature type="compositionally biased region" description="Low complexity" evidence="1">
    <location>
        <begin position="324"/>
        <end position="340"/>
    </location>
</feature>
<dbReference type="AlphaFoldDB" id="A0A9P3LHZ2"/>